<comment type="caution">
    <text evidence="1">The sequence shown here is derived from an EMBL/GenBank/DDBJ whole genome shotgun (WGS) entry which is preliminary data.</text>
</comment>
<reference evidence="1 2" key="1">
    <citation type="submission" date="2018-03" db="EMBL/GenBank/DDBJ databases">
        <title>Genomic Encyclopedia of Archaeal and Bacterial Type Strains, Phase II (KMG-II): from individual species to whole genera.</title>
        <authorList>
            <person name="Goeker M."/>
        </authorList>
    </citation>
    <scope>NUCLEOTIDE SEQUENCE [LARGE SCALE GENOMIC DNA]</scope>
    <source>
        <strain evidence="1 2">DSM 100214</strain>
    </source>
</reference>
<sequence>MIKDVFYYNLLHDFCTIDKDANADLFYVSGKGVDIVGHK</sequence>
<proteinExistence type="predicted"/>
<gene>
    <name evidence="1" type="ORF">CLV62_12955</name>
</gene>
<evidence type="ECO:0000313" key="2">
    <source>
        <dbReference type="Proteomes" id="UP000247973"/>
    </source>
</evidence>
<dbReference type="Proteomes" id="UP000247973">
    <property type="component" value="Unassembled WGS sequence"/>
</dbReference>
<protein>
    <submittedName>
        <fullName evidence="1">Uncharacterized protein</fullName>
    </submittedName>
</protein>
<evidence type="ECO:0000313" key="1">
    <source>
        <dbReference type="EMBL" id="PXV60279.1"/>
    </source>
</evidence>
<keyword evidence="2" id="KW-1185">Reference proteome</keyword>
<accession>A0A2V3PLM1</accession>
<organism evidence="1 2">
    <name type="scientific">Dysgonomonas alginatilytica</name>
    <dbReference type="NCBI Taxonomy" id="1605892"/>
    <lineage>
        <taxon>Bacteria</taxon>
        <taxon>Pseudomonadati</taxon>
        <taxon>Bacteroidota</taxon>
        <taxon>Bacteroidia</taxon>
        <taxon>Bacteroidales</taxon>
        <taxon>Dysgonomonadaceae</taxon>
        <taxon>Dysgonomonas</taxon>
    </lineage>
</organism>
<dbReference type="EMBL" id="QICL01000029">
    <property type="protein sequence ID" value="PXV60279.1"/>
    <property type="molecule type" value="Genomic_DNA"/>
</dbReference>
<dbReference type="AlphaFoldDB" id="A0A2V3PLM1"/>
<name>A0A2V3PLM1_9BACT</name>